<dbReference type="GO" id="GO:0005886">
    <property type="term" value="C:plasma membrane"/>
    <property type="evidence" value="ECO:0007669"/>
    <property type="project" value="UniProtKB-SubCell"/>
</dbReference>
<evidence type="ECO:0000256" key="5">
    <source>
        <dbReference type="ARBA" id="ARBA00022525"/>
    </source>
</evidence>
<keyword evidence="13" id="KW-0325">Glycoprotein</keyword>
<comment type="caution">
    <text evidence="15">Lacks conserved residue(s) required for the propagation of feature annotation.</text>
</comment>
<dbReference type="GO" id="GO:0098552">
    <property type="term" value="C:side of membrane"/>
    <property type="evidence" value="ECO:0007669"/>
    <property type="project" value="UniProtKB-KW"/>
</dbReference>
<evidence type="ECO:0000256" key="10">
    <source>
        <dbReference type="ARBA" id="ARBA00023004"/>
    </source>
</evidence>
<dbReference type="InParanoid" id="A0A194X3T0"/>
<evidence type="ECO:0000259" key="18">
    <source>
        <dbReference type="PROSITE" id="PS52012"/>
    </source>
</evidence>
<evidence type="ECO:0000256" key="4">
    <source>
        <dbReference type="ARBA" id="ARBA00022475"/>
    </source>
</evidence>
<keyword evidence="14" id="KW-0449">Lipoprotein</keyword>
<dbReference type="EMBL" id="KQ947420">
    <property type="protein sequence ID" value="KUJ14482.1"/>
    <property type="molecule type" value="Genomic_DNA"/>
</dbReference>
<dbReference type="OrthoDB" id="3559948at2759"/>
<feature type="binding site" description="axial binding residue" evidence="15">
    <location>
        <position position="45"/>
    </location>
    <ligand>
        <name>heme</name>
        <dbReference type="ChEBI" id="CHEBI:30413"/>
    </ligand>
    <ligandPart>
        <name>Fe</name>
        <dbReference type="ChEBI" id="CHEBI:18248"/>
    </ligandPart>
</feature>
<dbReference type="InterPro" id="IPR051735">
    <property type="entry name" value="CFEM_domain"/>
</dbReference>
<evidence type="ECO:0000256" key="15">
    <source>
        <dbReference type="PROSITE-ProRule" id="PRU01356"/>
    </source>
</evidence>
<organism evidence="19 20">
    <name type="scientific">Mollisia scopiformis</name>
    <name type="common">Conifer needle endophyte fungus</name>
    <name type="synonym">Phialocephala scopiformis</name>
    <dbReference type="NCBI Taxonomy" id="149040"/>
    <lineage>
        <taxon>Eukaryota</taxon>
        <taxon>Fungi</taxon>
        <taxon>Dikarya</taxon>
        <taxon>Ascomycota</taxon>
        <taxon>Pezizomycotina</taxon>
        <taxon>Leotiomycetes</taxon>
        <taxon>Helotiales</taxon>
        <taxon>Mollisiaceae</taxon>
        <taxon>Mollisia</taxon>
    </lineage>
</organism>
<evidence type="ECO:0000256" key="12">
    <source>
        <dbReference type="ARBA" id="ARBA00023157"/>
    </source>
</evidence>
<evidence type="ECO:0000256" key="2">
    <source>
        <dbReference type="ARBA" id="ARBA00004613"/>
    </source>
</evidence>
<feature type="disulfide bond" evidence="15">
    <location>
        <begin position="41"/>
        <end position="48"/>
    </location>
</feature>
<dbReference type="KEGG" id="psco:LY89DRAFT_686949"/>
<evidence type="ECO:0000256" key="17">
    <source>
        <dbReference type="SAM" id="SignalP"/>
    </source>
</evidence>
<dbReference type="PANTHER" id="PTHR37928">
    <property type="entry name" value="CFEM DOMAIN PROTEIN (AFU_ORTHOLOGUE AFUA_6G14090)"/>
    <property type="match status" value="1"/>
</dbReference>
<dbReference type="GO" id="GO:0005576">
    <property type="term" value="C:extracellular region"/>
    <property type="evidence" value="ECO:0007669"/>
    <property type="project" value="UniProtKB-SubCell"/>
</dbReference>
<feature type="domain" description="CFEM" evidence="18">
    <location>
        <begin position="1"/>
        <end position="109"/>
    </location>
</feature>
<dbReference type="InterPro" id="IPR008427">
    <property type="entry name" value="Extracellular_membr_CFEM_dom"/>
</dbReference>
<reference evidence="19 20" key="1">
    <citation type="submission" date="2015-10" db="EMBL/GenBank/DDBJ databases">
        <title>Full genome of DAOMC 229536 Phialocephala scopiformis, a fungal endophyte of spruce producing the potent anti-insectan compound rugulosin.</title>
        <authorList>
            <consortium name="DOE Joint Genome Institute"/>
            <person name="Walker A.K."/>
            <person name="Frasz S.L."/>
            <person name="Seifert K.A."/>
            <person name="Miller J.D."/>
            <person name="Mondo S.J."/>
            <person name="Labutti K."/>
            <person name="Lipzen A."/>
            <person name="Dockter R."/>
            <person name="Kennedy M."/>
            <person name="Grigoriev I.V."/>
            <person name="Spatafora J.W."/>
        </authorList>
    </citation>
    <scope>NUCLEOTIDE SEQUENCE [LARGE SCALE GENOMIC DNA]</scope>
    <source>
        <strain evidence="19 20">CBS 120377</strain>
    </source>
</reference>
<proteinExistence type="inferred from homology"/>
<evidence type="ECO:0000256" key="6">
    <source>
        <dbReference type="ARBA" id="ARBA00022617"/>
    </source>
</evidence>
<keyword evidence="8 15" id="KW-0479">Metal-binding</keyword>
<dbReference type="STRING" id="149040.A0A194X3T0"/>
<feature type="signal peptide" evidence="17">
    <location>
        <begin position="1"/>
        <end position="18"/>
    </location>
</feature>
<evidence type="ECO:0000256" key="11">
    <source>
        <dbReference type="ARBA" id="ARBA00023136"/>
    </source>
</evidence>
<evidence type="ECO:0000313" key="19">
    <source>
        <dbReference type="EMBL" id="KUJ14482.1"/>
    </source>
</evidence>
<evidence type="ECO:0000256" key="9">
    <source>
        <dbReference type="ARBA" id="ARBA00022729"/>
    </source>
</evidence>
<dbReference type="Pfam" id="PF05730">
    <property type="entry name" value="CFEM"/>
    <property type="match status" value="1"/>
</dbReference>
<keyword evidence="7" id="KW-0336">GPI-anchor</keyword>
<name>A0A194X3T0_MOLSC</name>
<dbReference type="GeneID" id="28825125"/>
<evidence type="ECO:0000256" key="16">
    <source>
        <dbReference type="SAM" id="MobiDB-lite"/>
    </source>
</evidence>
<evidence type="ECO:0000256" key="14">
    <source>
        <dbReference type="ARBA" id="ARBA00023288"/>
    </source>
</evidence>
<keyword evidence="20" id="KW-1185">Reference proteome</keyword>
<protein>
    <recommendedName>
        <fullName evidence="18">CFEM domain-containing protein</fullName>
    </recommendedName>
</protein>
<keyword evidence="11" id="KW-0472">Membrane</keyword>
<evidence type="ECO:0000313" key="20">
    <source>
        <dbReference type="Proteomes" id="UP000070700"/>
    </source>
</evidence>
<dbReference type="GO" id="GO:0046872">
    <property type="term" value="F:metal ion binding"/>
    <property type="evidence" value="ECO:0007669"/>
    <property type="project" value="UniProtKB-UniRule"/>
</dbReference>
<dbReference type="RefSeq" id="XP_018068837.1">
    <property type="nucleotide sequence ID" value="XM_018215399.1"/>
</dbReference>
<dbReference type="PANTHER" id="PTHR37928:SF2">
    <property type="entry name" value="GPI ANCHORED CFEM DOMAIN PROTEIN (AFU_ORTHOLOGUE AFUA_6G10580)"/>
    <property type="match status" value="1"/>
</dbReference>
<keyword evidence="4" id="KW-1003">Cell membrane</keyword>
<keyword evidence="6 15" id="KW-0349">Heme</keyword>
<dbReference type="Proteomes" id="UP000070700">
    <property type="component" value="Unassembled WGS sequence"/>
</dbReference>
<feature type="chain" id="PRO_5008267810" description="CFEM domain-containing protein" evidence="17">
    <location>
        <begin position="19"/>
        <end position="187"/>
    </location>
</feature>
<dbReference type="PROSITE" id="PS52012">
    <property type="entry name" value="CFEM"/>
    <property type="match status" value="1"/>
</dbReference>
<evidence type="ECO:0000256" key="13">
    <source>
        <dbReference type="ARBA" id="ARBA00023180"/>
    </source>
</evidence>
<dbReference type="AlphaFoldDB" id="A0A194X3T0"/>
<evidence type="ECO:0000256" key="1">
    <source>
        <dbReference type="ARBA" id="ARBA00004609"/>
    </source>
</evidence>
<comment type="similarity">
    <text evidence="3">Belongs to the RBT5 family.</text>
</comment>
<evidence type="ECO:0000256" key="7">
    <source>
        <dbReference type="ARBA" id="ARBA00022622"/>
    </source>
</evidence>
<gene>
    <name evidence="19" type="ORF">LY89DRAFT_686949</name>
</gene>
<keyword evidence="9 17" id="KW-0732">Signal</keyword>
<feature type="region of interest" description="Disordered" evidence="16">
    <location>
        <begin position="132"/>
        <end position="157"/>
    </location>
</feature>
<evidence type="ECO:0000256" key="8">
    <source>
        <dbReference type="ARBA" id="ARBA00022723"/>
    </source>
</evidence>
<keyword evidence="12 15" id="KW-1015">Disulfide bond</keyword>
<keyword evidence="5" id="KW-0964">Secreted</keyword>
<accession>A0A194X3T0</accession>
<evidence type="ECO:0000256" key="3">
    <source>
        <dbReference type="ARBA" id="ARBA00010031"/>
    </source>
</evidence>
<comment type="subcellular location">
    <subcellularLocation>
        <location evidence="1">Cell membrane</location>
        <topology evidence="1">Lipid-anchor</topology>
        <topology evidence="1">GPI-anchor</topology>
    </subcellularLocation>
    <subcellularLocation>
        <location evidence="2">Secreted</location>
    </subcellularLocation>
</comment>
<sequence>MKITISAMLIALAGLVSSQNFGAEPSCAIPCLTSAFSVAGCALTDQACQCGTGQAAIQTAVTPCLLSACDAADVNSAASVGFALCSAFSMTAGANATTTPSSSSHSSTSIIMSTPSATTSTVTAVTTSVGSGVTSTATTTSAKSSGTGSGTSSSASAVSSAGAQKGQMMAAGLGGVVGVLGAVVAAL</sequence>
<keyword evidence="10 15" id="KW-0408">Iron</keyword>